<name>A0A1M5A479_9GAMM</name>
<dbReference type="EMBL" id="FQVF01000006">
    <property type="protein sequence ID" value="SHF24652.1"/>
    <property type="molecule type" value="Genomic_DNA"/>
</dbReference>
<dbReference type="InterPro" id="IPR016155">
    <property type="entry name" value="Mopterin_synth/thiamin_S_b"/>
</dbReference>
<accession>A0A1M5A479</accession>
<reference evidence="2" key="1">
    <citation type="submission" date="2016-11" db="EMBL/GenBank/DDBJ databases">
        <authorList>
            <person name="Varghese N."/>
            <person name="Submissions S."/>
        </authorList>
    </citation>
    <scope>NUCLEOTIDE SEQUENCE [LARGE SCALE GENOMIC DNA]</scope>
    <source>
        <strain evidence="2">DSM 16579</strain>
    </source>
</reference>
<dbReference type="Gene3D" id="3.10.20.30">
    <property type="match status" value="1"/>
</dbReference>
<proteinExistence type="predicted"/>
<protein>
    <submittedName>
        <fullName evidence="1">Molybdopterin synthase subunit MoaD</fullName>
    </submittedName>
</protein>
<sequence length="84" mass="9217">MLKVRVVFFASLKESIGQSEYIAELSLPMSICELKHQLANELDKGQALLEKGIQSSIDFEFARDADIVPESVSEVAFFPPVTGG</sequence>
<organism evidence="1 2">
    <name type="scientific">Marinomonas polaris DSM 16579</name>
    <dbReference type="NCBI Taxonomy" id="1122206"/>
    <lineage>
        <taxon>Bacteria</taxon>
        <taxon>Pseudomonadati</taxon>
        <taxon>Pseudomonadota</taxon>
        <taxon>Gammaproteobacteria</taxon>
        <taxon>Oceanospirillales</taxon>
        <taxon>Oceanospirillaceae</taxon>
        <taxon>Marinomonas</taxon>
    </lineage>
</organism>
<evidence type="ECO:0000313" key="2">
    <source>
        <dbReference type="Proteomes" id="UP000184517"/>
    </source>
</evidence>
<dbReference type="AlphaFoldDB" id="A0A1M5A479"/>
<dbReference type="RefSeq" id="WP_072839176.1">
    <property type="nucleotide sequence ID" value="NZ_FQVF01000006.1"/>
</dbReference>
<evidence type="ECO:0000313" key="1">
    <source>
        <dbReference type="EMBL" id="SHF24652.1"/>
    </source>
</evidence>
<dbReference type="InterPro" id="IPR012675">
    <property type="entry name" value="Beta-grasp_dom_sf"/>
</dbReference>
<dbReference type="InterPro" id="IPR003749">
    <property type="entry name" value="ThiS/MoaD-like"/>
</dbReference>
<dbReference type="SUPFAM" id="SSF54285">
    <property type="entry name" value="MoaD/ThiS"/>
    <property type="match status" value="1"/>
</dbReference>
<gene>
    <name evidence="1" type="ORF">SAMN02745753_01585</name>
</gene>
<dbReference type="Proteomes" id="UP000184517">
    <property type="component" value="Unassembled WGS sequence"/>
</dbReference>
<dbReference type="OrthoDB" id="9801945at2"/>
<keyword evidence="2" id="KW-1185">Reference proteome</keyword>
<dbReference type="Pfam" id="PF02597">
    <property type="entry name" value="ThiS"/>
    <property type="match status" value="1"/>
</dbReference>
<dbReference type="STRING" id="1122206.SAMN02745753_01585"/>